<accession>A0ABR1RF04</accession>
<keyword evidence="3" id="KW-1185">Reference proteome</keyword>
<evidence type="ECO:0000256" key="1">
    <source>
        <dbReference type="SAM" id="MobiDB-lite"/>
    </source>
</evidence>
<reference evidence="2 3" key="1">
    <citation type="submission" date="2023-01" db="EMBL/GenBank/DDBJ databases">
        <title>Analysis of 21 Apiospora genomes using comparative genomics revels a genus with tremendous synthesis potential of carbohydrate active enzymes and secondary metabolites.</title>
        <authorList>
            <person name="Sorensen T."/>
        </authorList>
    </citation>
    <scope>NUCLEOTIDE SEQUENCE [LARGE SCALE GENOMIC DNA]</scope>
    <source>
        <strain evidence="2 3">CBS 20057</strain>
    </source>
</reference>
<feature type="compositionally biased region" description="Basic and acidic residues" evidence="1">
    <location>
        <begin position="130"/>
        <end position="141"/>
    </location>
</feature>
<comment type="caution">
    <text evidence="2">The sequence shown here is derived from an EMBL/GenBank/DDBJ whole genome shotgun (WGS) entry which is preliminary data.</text>
</comment>
<protein>
    <recommendedName>
        <fullName evidence="4">ATPase AAA-type core domain-containing protein</fullName>
    </recommendedName>
</protein>
<evidence type="ECO:0008006" key="4">
    <source>
        <dbReference type="Google" id="ProtNLM"/>
    </source>
</evidence>
<gene>
    <name evidence="2" type="ORF">PG991_011343</name>
</gene>
<feature type="region of interest" description="Disordered" evidence="1">
    <location>
        <begin position="113"/>
        <end position="141"/>
    </location>
</feature>
<dbReference type="Proteomes" id="UP001396898">
    <property type="component" value="Unassembled WGS sequence"/>
</dbReference>
<sequence>MALQRAASLVGLRICRETLVARAKQLDTKLGATSYKESLQDEGDYARADGEAKDRLITKSAYWCSKFREILIAIDITTPRTGGGGEVTPAGTPVSPFTSIPTAYPLHPTPSPRYRERFSTEPPPPPEFVFTKEDLPRGRRDPSTGTYLTAALAGYELATYLRSQDILALRVRPKLEPILAANLWESTLIKLMASLITNLCRLLPAAGIRSCPALSQEAFDALAAGGSPGSLQAGLAILDVLGSVRLQAGADGWGWRRLVVIVDELNYAEHPTTQDQVSRFVDVLRRICAINDAPLIFTLSKPCNVVGGQ</sequence>
<proteinExistence type="predicted"/>
<organism evidence="2 3">
    <name type="scientific">Apiospora marii</name>
    <dbReference type="NCBI Taxonomy" id="335849"/>
    <lineage>
        <taxon>Eukaryota</taxon>
        <taxon>Fungi</taxon>
        <taxon>Dikarya</taxon>
        <taxon>Ascomycota</taxon>
        <taxon>Pezizomycotina</taxon>
        <taxon>Sordariomycetes</taxon>
        <taxon>Xylariomycetidae</taxon>
        <taxon>Amphisphaeriales</taxon>
        <taxon>Apiosporaceae</taxon>
        <taxon>Apiospora</taxon>
    </lineage>
</organism>
<evidence type="ECO:0000313" key="2">
    <source>
        <dbReference type="EMBL" id="KAK8008792.1"/>
    </source>
</evidence>
<evidence type="ECO:0000313" key="3">
    <source>
        <dbReference type="Proteomes" id="UP001396898"/>
    </source>
</evidence>
<dbReference type="EMBL" id="JAQQWI010000016">
    <property type="protein sequence ID" value="KAK8008792.1"/>
    <property type="molecule type" value="Genomic_DNA"/>
</dbReference>
<name>A0ABR1RF04_9PEZI</name>